<dbReference type="SMART" id="SM00108">
    <property type="entry name" value="B_lectin"/>
    <property type="match status" value="1"/>
</dbReference>
<name>A0A834TL12_9FABA</name>
<evidence type="ECO:0000256" key="4">
    <source>
        <dbReference type="ARBA" id="ARBA00023170"/>
    </source>
</evidence>
<dbReference type="AlphaFoldDB" id="A0A834TL12"/>
<dbReference type="InterPro" id="IPR036426">
    <property type="entry name" value="Bulb-type_lectin_dom_sf"/>
</dbReference>
<keyword evidence="4 9" id="KW-0675">Receptor</keyword>
<dbReference type="InterPro" id="IPR000858">
    <property type="entry name" value="S_locus_glycoprot_dom"/>
</dbReference>
<proteinExistence type="predicted"/>
<dbReference type="SUPFAM" id="SSF51110">
    <property type="entry name" value="alpha-D-mannose-specific plant lectins"/>
    <property type="match status" value="1"/>
</dbReference>
<organism evidence="9 10">
    <name type="scientific">Senna tora</name>
    <dbReference type="NCBI Taxonomy" id="362788"/>
    <lineage>
        <taxon>Eukaryota</taxon>
        <taxon>Viridiplantae</taxon>
        <taxon>Streptophyta</taxon>
        <taxon>Embryophyta</taxon>
        <taxon>Tracheophyta</taxon>
        <taxon>Spermatophyta</taxon>
        <taxon>Magnoliopsida</taxon>
        <taxon>eudicotyledons</taxon>
        <taxon>Gunneridae</taxon>
        <taxon>Pentapetalae</taxon>
        <taxon>rosids</taxon>
        <taxon>fabids</taxon>
        <taxon>Fabales</taxon>
        <taxon>Fabaceae</taxon>
        <taxon>Caesalpinioideae</taxon>
        <taxon>Cassia clade</taxon>
        <taxon>Senna</taxon>
    </lineage>
</organism>
<keyword evidence="10" id="KW-1185">Reference proteome</keyword>
<keyword evidence="3" id="KW-1015">Disulfide bond</keyword>
<keyword evidence="9" id="KW-0808">Transferase</keyword>
<keyword evidence="9" id="KW-0430">Lectin</keyword>
<dbReference type="CDD" id="cd01098">
    <property type="entry name" value="PAN_AP_plant"/>
    <property type="match status" value="1"/>
</dbReference>
<feature type="transmembrane region" description="Helical" evidence="6">
    <location>
        <begin position="445"/>
        <end position="466"/>
    </location>
</feature>
<dbReference type="SMART" id="SM00473">
    <property type="entry name" value="PAN_AP"/>
    <property type="match status" value="1"/>
</dbReference>
<dbReference type="PANTHER" id="PTHR32444:SF183">
    <property type="entry name" value="APPLE DOMAIN-CONTAINING PROTEIN"/>
    <property type="match status" value="1"/>
</dbReference>
<keyword evidence="1" id="KW-0597">Phosphoprotein</keyword>
<dbReference type="PROSITE" id="PS50927">
    <property type="entry name" value="BULB_LECTIN"/>
    <property type="match status" value="1"/>
</dbReference>
<reference evidence="9" key="1">
    <citation type="submission" date="2020-09" db="EMBL/GenBank/DDBJ databases">
        <title>Genome-Enabled Discovery of Anthraquinone Biosynthesis in Senna tora.</title>
        <authorList>
            <person name="Kang S.-H."/>
            <person name="Pandey R.P."/>
            <person name="Lee C.-M."/>
            <person name="Sim J.-S."/>
            <person name="Jeong J.-T."/>
            <person name="Choi B.-S."/>
            <person name="Jung M."/>
            <person name="Ginzburg D."/>
            <person name="Zhao K."/>
            <person name="Won S.Y."/>
            <person name="Oh T.-J."/>
            <person name="Yu Y."/>
            <person name="Kim N.-H."/>
            <person name="Lee O.R."/>
            <person name="Lee T.-H."/>
            <person name="Bashyal P."/>
            <person name="Kim T.-S."/>
            <person name="Lee W.-H."/>
            <person name="Kawkins C."/>
            <person name="Kim C.-K."/>
            <person name="Kim J.S."/>
            <person name="Ahn B.O."/>
            <person name="Rhee S.Y."/>
            <person name="Sohng J.K."/>
        </authorList>
    </citation>
    <scope>NUCLEOTIDE SEQUENCE</scope>
    <source>
        <tissue evidence="9">Leaf</tissue>
    </source>
</reference>
<evidence type="ECO:0000259" key="8">
    <source>
        <dbReference type="PROSITE" id="PS50948"/>
    </source>
</evidence>
<keyword evidence="6" id="KW-0472">Membrane</keyword>
<evidence type="ECO:0000256" key="3">
    <source>
        <dbReference type="ARBA" id="ARBA00023157"/>
    </source>
</evidence>
<feature type="domain" description="Bulb-type lectin" evidence="7">
    <location>
        <begin position="30"/>
        <end position="150"/>
    </location>
</feature>
<dbReference type="CDD" id="cd00028">
    <property type="entry name" value="B_lectin"/>
    <property type="match status" value="1"/>
</dbReference>
<sequence length="632" mass="70216">MHCCGNARRTTKTRRQVSCGSYAECTSTSLDNISPSQSIQDGETLVSAAGIFELGFFSPGSSKGRYVGIWYKESPSAVIWVANRETQLKETSGVLHVNNQGVLVLVNATNNTLWSSNTSSKASNPIAQLLDSGNLIVRNGNDSNLDNFLWQSFDYPGDTFMPGMKLGWNLETGLDRFLSSWKSKDDPSIGDYSVKIDLRGYPQAVQLKGTNIYTRAGSWNGLTFTGYPTQKSNPVYKFEFVFNEKEVYYEFQLQNRSVFTRYVTSPSGIAQRLVWRSQTIGWEVISTAPADQCENYALCGINSICNISNTPICVCPKGFVPKYPEEWNMSRWSNGCIRSIPLKCDNSDGFQKYMGMKLPDTSSSWHSKTMDLEECQESCLKNCSCTACANLDVRNGGSGCLLWFDRVIDMRQLLQGGQDLYIRVPASELEHDVDHGRHNIIKKKLLIGIGVGSSILVTGLIILGFATDIWKKKVQNLGIARIFYLKHRPSKMGKEDMGLPTFDFSIIAEATNNFSSSLKLGEGGFGSVYKAWRLWTEDKSLEIIDESSGYKCIASEMIIRCIHVGLLCVQQKLEDRPDMSSVVLMLNGEKLLPKPKAPGFYTGMDLPEAGSSSGNGNQFSRNEISLSILEAR</sequence>
<protein>
    <submittedName>
        <fullName evidence="9">G-type lectin S-receptor-like serine/threonine-protein kinase</fullName>
    </submittedName>
</protein>
<dbReference type="InterPro" id="IPR001480">
    <property type="entry name" value="Bulb-type_lectin_dom"/>
</dbReference>
<dbReference type="FunFam" id="3.50.4.10:FF:000002">
    <property type="entry name" value="G-type lectin S-receptor-like serine/threonine-protein kinase"/>
    <property type="match status" value="1"/>
</dbReference>
<dbReference type="GO" id="GO:0048544">
    <property type="term" value="P:recognition of pollen"/>
    <property type="evidence" value="ECO:0007669"/>
    <property type="project" value="InterPro"/>
</dbReference>
<evidence type="ECO:0000256" key="2">
    <source>
        <dbReference type="ARBA" id="ARBA00022729"/>
    </source>
</evidence>
<dbReference type="OrthoDB" id="785331at2759"/>
<keyword evidence="5" id="KW-0325">Glycoprotein</keyword>
<evidence type="ECO:0000256" key="6">
    <source>
        <dbReference type="SAM" id="Phobius"/>
    </source>
</evidence>
<dbReference type="PROSITE" id="PS50948">
    <property type="entry name" value="PAN"/>
    <property type="match status" value="1"/>
</dbReference>
<dbReference type="PANTHER" id="PTHR32444">
    <property type="entry name" value="BULB-TYPE LECTIN DOMAIN-CONTAINING PROTEIN"/>
    <property type="match status" value="1"/>
</dbReference>
<dbReference type="Proteomes" id="UP000634136">
    <property type="component" value="Unassembled WGS sequence"/>
</dbReference>
<dbReference type="EMBL" id="JAAIUW010000007">
    <property type="protein sequence ID" value="KAF7822790.1"/>
    <property type="molecule type" value="Genomic_DNA"/>
</dbReference>
<keyword evidence="9" id="KW-0418">Kinase</keyword>
<dbReference type="Pfam" id="PF00954">
    <property type="entry name" value="S_locus_glycop"/>
    <property type="match status" value="1"/>
</dbReference>
<dbReference type="Gene3D" id="3.50.4.10">
    <property type="entry name" value="Hepatocyte Growth Factor"/>
    <property type="match status" value="1"/>
</dbReference>
<evidence type="ECO:0000259" key="7">
    <source>
        <dbReference type="PROSITE" id="PS50927"/>
    </source>
</evidence>
<dbReference type="Pfam" id="PF01453">
    <property type="entry name" value="B_lectin"/>
    <property type="match status" value="1"/>
</dbReference>
<feature type="domain" description="Apple" evidence="8">
    <location>
        <begin position="344"/>
        <end position="425"/>
    </location>
</feature>
<keyword evidence="2" id="KW-0732">Signal</keyword>
<evidence type="ECO:0000256" key="1">
    <source>
        <dbReference type="ARBA" id="ARBA00022553"/>
    </source>
</evidence>
<evidence type="ECO:0000313" key="10">
    <source>
        <dbReference type="Proteomes" id="UP000634136"/>
    </source>
</evidence>
<evidence type="ECO:0000256" key="5">
    <source>
        <dbReference type="ARBA" id="ARBA00023180"/>
    </source>
</evidence>
<evidence type="ECO:0000313" key="9">
    <source>
        <dbReference type="EMBL" id="KAF7822790.1"/>
    </source>
</evidence>
<dbReference type="FunFam" id="2.90.10.10:FF:000004">
    <property type="entry name" value="G-type lectin S-receptor-like serine/threonine-protein kinase"/>
    <property type="match status" value="1"/>
</dbReference>
<accession>A0A834TL12</accession>
<dbReference type="Gene3D" id="3.30.200.20">
    <property type="entry name" value="Phosphorylase Kinase, domain 1"/>
    <property type="match status" value="1"/>
</dbReference>
<keyword evidence="6" id="KW-1133">Transmembrane helix</keyword>
<dbReference type="InterPro" id="IPR003609">
    <property type="entry name" value="Pan_app"/>
</dbReference>
<dbReference type="Pfam" id="PF08276">
    <property type="entry name" value="PAN_2"/>
    <property type="match status" value="1"/>
</dbReference>
<keyword evidence="6" id="KW-0812">Transmembrane</keyword>
<dbReference type="GO" id="GO:0030246">
    <property type="term" value="F:carbohydrate binding"/>
    <property type="evidence" value="ECO:0007669"/>
    <property type="project" value="UniProtKB-KW"/>
</dbReference>
<gene>
    <name evidence="9" type="ORF">G2W53_020934</name>
</gene>
<comment type="caution">
    <text evidence="9">The sequence shown here is derived from an EMBL/GenBank/DDBJ whole genome shotgun (WGS) entry which is preliminary data.</text>
</comment>
<dbReference type="GO" id="GO:0016301">
    <property type="term" value="F:kinase activity"/>
    <property type="evidence" value="ECO:0007669"/>
    <property type="project" value="UniProtKB-KW"/>
</dbReference>
<dbReference type="Gene3D" id="2.90.10.10">
    <property type="entry name" value="Bulb-type lectin domain"/>
    <property type="match status" value="1"/>
</dbReference>